<name>A0A075V6C6_9PSEU</name>
<evidence type="ECO:0000313" key="3">
    <source>
        <dbReference type="Proteomes" id="UP000028492"/>
    </source>
</evidence>
<feature type="transmembrane region" description="Helical" evidence="1">
    <location>
        <begin position="12"/>
        <end position="32"/>
    </location>
</feature>
<reference evidence="2 3" key="1">
    <citation type="journal article" date="2014" name="J. Biotechnol.">
        <title>Complete genome sequence of the actinobacterium Amycolatopsis japonica MG417-CF17(T) (=DSM 44213T) producing (S,S)-N,N'-ethylenediaminedisuccinic acid.</title>
        <authorList>
            <person name="Stegmann E."/>
            <person name="Albersmeier A."/>
            <person name="Spohn M."/>
            <person name="Gert H."/>
            <person name="Weber T."/>
            <person name="Wohlleben W."/>
            <person name="Kalinowski J."/>
            <person name="Ruckert C."/>
        </authorList>
    </citation>
    <scope>NUCLEOTIDE SEQUENCE [LARGE SCALE GENOMIC DNA]</scope>
    <source>
        <strain evidence="3">MG417-CF17 (DSM 44213)</strain>
    </source>
</reference>
<keyword evidence="1" id="KW-0472">Membrane</keyword>
<keyword evidence="1" id="KW-1133">Transmembrane helix</keyword>
<proteinExistence type="predicted"/>
<dbReference type="Proteomes" id="UP000028492">
    <property type="component" value="Chromosome"/>
</dbReference>
<dbReference type="KEGG" id="aja:AJAP_28185"/>
<protein>
    <submittedName>
        <fullName evidence="2">Putative membrane protein</fullName>
    </submittedName>
</protein>
<dbReference type="HOGENOM" id="CLU_2476531_0_0_11"/>
<dbReference type="EMBL" id="CP008953">
    <property type="protein sequence ID" value="AIG78475.1"/>
    <property type="molecule type" value="Genomic_DNA"/>
</dbReference>
<keyword evidence="3" id="KW-1185">Reference proteome</keyword>
<organism evidence="2 3">
    <name type="scientific">Amycolatopsis japonica</name>
    <dbReference type="NCBI Taxonomy" id="208439"/>
    <lineage>
        <taxon>Bacteria</taxon>
        <taxon>Bacillati</taxon>
        <taxon>Actinomycetota</taxon>
        <taxon>Actinomycetes</taxon>
        <taxon>Pseudonocardiales</taxon>
        <taxon>Pseudonocardiaceae</taxon>
        <taxon>Amycolatopsis</taxon>
        <taxon>Amycolatopsis japonica group</taxon>
    </lineage>
</organism>
<dbReference type="STRING" id="208439.AJAP_28185"/>
<evidence type="ECO:0000256" key="1">
    <source>
        <dbReference type="SAM" id="Phobius"/>
    </source>
</evidence>
<keyword evidence="1" id="KW-0812">Transmembrane</keyword>
<feature type="transmembrane region" description="Helical" evidence="1">
    <location>
        <begin position="38"/>
        <end position="57"/>
    </location>
</feature>
<dbReference type="AlphaFoldDB" id="A0A075V6C6"/>
<sequence>MNKLGEYAKAILALVFGLSPAAVVGVLALFGVSLDEATVTAVLVGLSPLVAALGVAVGPANKPKTPKTAGELDPSAALFDSWYEKNA</sequence>
<dbReference type="RefSeq" id="WP_038516768.1">
    <property type="nucleotide sequence ID" value="NZ_CP008953.1"/>
</dbReference>
<accession>A0A075V6C6</accession>
<gene>
    <name evidence="2" type="ORF">AJAP_28185</name>
</gene>
<evidence type="ECO:0000313" key="2">
    <source>
        <dbReference type="EMBL" id="AIG78475.1"/>
    </source>
</evidence>